<dbReference type="Pfam" id="PF12172">
    <property type="entry name" value="zf-ChsH2"/>
    <property type="match status" value="1"/>
</dbReference>
<reference evidence="3" key="1">
    <citation type="submission" date="2020-05" db="EMBL/GenBank/DDBJ databases">
        <authorList>
            <person name="Chiriac C."/>
            <person name="Salcher M."/>
            <person name="Ghai R."/>
            <person name="Kavagutti S V."/>
        </authorList>
    </citation>
    <scope>NUCLEOTIDE SEQUENCE</scope>
</reference>
<dbReference type="PANTHER" id="PTHR34075">
    <property type="entry name" value="BLR3430 PROTEIN"/>
    <property type="match status" value="1"/>
</dbReference>
<evidence type="ECO:0000259" key="2">
    <source>
        <dbReference type="Pfam" id="PF12172"/>
    </source>
</evidence>
<dbReference type="EMBL" id="CAESGF010000009">
    <property type="protein sequence ID" value="CAB4364014.1"/>
    <property type="molecule type" value="Genomic_DNA"/>
</dbReference>
<dbReference type="Pfam" id="PF01796">
    <property type="entry name" value="OB_ChsH2_C"/>
    <property type="match status" value="1"/>
</dbReference>
<dbReference type="InterPro" id="IPR022002">
    <property type="entry name" value="ChsH2_Znr"/>
</dbReference>
<feature type="domain" description="ChsH2 rubredoxin-like zinc ribbon" evidence="2">
    <location>
        <begin position="17"/>
        <end position="47"/>
    </location>
</feature>
<proteinExistence type="predicted"/>
<dbReference type="EMBL" id="CAFBMT010000009">
    <property type="protein sequence ID" value="CAB4935939.1"/>
    <property type="molecule type" value="Genomic_DNA"/>
</dbReference>
<evidence type="ECO:0000313" key="5">
    <source>
        <dbReference type="EMBL" id="CAB4835173.1"/>
    </source>
</evidence>
<evidence type="ECO:0000259" key="1">
    <source>
        <dbReference type="Pfam" id="PF01796"/>
    </source>
</evidence>
<feature type="domain" description="ChsH2 C-terminal OB-fold" evidence="1">
    <location>
        <begin position="57"/>
        <end position="119"/>
    </location>
</feature>
<dbReference type="InterPro" id="IPR002878">
    <property type="entry name" value="ChsH2_C"/>
</dbReference>
<sequence>MTFQPLPMVTDDNAPFWEGGEVGELRINRCRECRTWFHPPAPVCPECVSMNVGPEVASGRAKVAAYTINVQAWSPELEVPYVLAYVELDDQPDVRLTTRLIDCAPEDVRVGMPVEVTFQAADDIWLPLFRPVKENS</sequence>
<dbReference type="InterPro" id="IPR052513">
    <property type="entry name" value="Thioester_dehydratase-like"/>
</dbReference>
<evidence type="ECO:0000313" key="6">
    <source>
        <dbReference type="EMBL" id="CAB4935939.1"/>
    </source>
</evidence>
<dbReference type="EMBL" id="CAFBOL010000024">
    <property type="protein sequence ID" value="CAB4986458.1"/>
    <property type="molecule type" value="Genomic_DNA"/>
</dbReference>
<dbReference type="EMBL" id="CAFAAV010000293">
    <property type="protein sequence ID" value="CAB4835173.1"/>
    <property type="molecule type" value="Genomic_DNA"/>
</dbReference>
<dbReference type="InterPro" id="IPR012340">
    <property type="entry name" value="NA-bd_OB-fold"/>
</dbReference>
<organism evidence="3">
    <name type="scientific">freshwater metagenome</name>
    <dbReference type="NCBI Taxonomy" id="449393"/>
    <lineage>
        <taxon>unclassified sequences</taxon>
        <taxon>metagenomes</taxon>
        <taxon>ecological metagenomes</taxon>
    </lineage>
</organism>
<evidence type="ECO:0000313" key="7">
    <source>
        <dbReference type="EMBL" id="CAB4986458.1"/>
    </source>
</evidence>
<dbReference type="EMBL" id="CAEZYF010000009">
    <property type="protein sequence ID" value="CAB4724421.1"/>
    <property type="molecule type" value="Genomic_DNA"/>
</dbReference>
<name>A0A6J6AAI0_9ZZZZ</name>
<protein>
    <submittedName>
        <fullName evidence="3">Unannotated protein</fullName>
    </submittedName>
</protein>
<dbReference type="PANTHER" id="PTHR34075:SF5">
    <property type="entry name" value="BLR3430 PROTEIN"/>
    <property type="match status" value="1"/>
</dbReference>
<gene>
    <name evidence="4" type="ORF">UFOPK2656_01662</name>
    <name evidence="5" type="ORF">UFOPK3099_02690</name>
    <name evidence="6" type="ORF">UFOPK3651_01804</name>
    <name evidence="7" type="ORF">UFOPK3931_01176</name>
    <name evidence="3" type="ORF">UFOPK4189_01783</name>
</gene>
<accession>A0A6J6AAI0</accession>
<evidence type="ECO:0000313" key="3">
    <source>
        <dbReference type="EMBL" id="CAB4364014.1"/>
    </source>
</evidence>
<dbReference type="Gene3D" id="6.10.30.10">
    <property type="match status" value="1"/>
</dbReference>
<evidence type="ECO:0000313" key="4">
    <source>
        <dbReference type="EMBL" id="CAB4724421.1"/>
    </source>
</evidence>
<dbReference type="SUPFAM" id="SSF50249">
    <property type="entry name" value="Nucleic acid-binding proteins"/>
    <property type="match status" value="1"/>
</dbReference>
<dbReference type="AlphaFoldDB" id="A0A6J6AAI0"/>